<dbReference type="Gene3D" id="3.40.50.300">
    <property type="entry name" value="P-loop containing nucleotide triphosphate hydrolases"/>
    <property type="match status" value="1"/>
</dbReference>
<name>A0ABP8U2D2_9ACTN</name>
<proteinExistence type="predicted"/>
<evidence type="ECO:0008006" key="3">
    <source>
        <dbReference type="Google" id="ProtNLM"/>
    </source>
</evidence>
<accession>A0ABP8U2D2</accession>
<dbReference type="Proteomes" id="UP001501442">
    <property type="component" value="Unassembled WGS sequence"/>
</dbReference>
<organism evidence="1 2">
    <name type="scientific">Actinoallomurus vinaceus</name>
    <dbReference type="NCBI Taxonomy" id="1080074"/>
    <lineage>
        <taxon>Bacteria</taxon>
        <taxon>Bacillati</taxon>
        <taxon>Actinomycetota</taxon>
        <taxon>Actinomycetes</taxon>
        <taxon>Streptosporangiales</taxon>
        <taxon>Thermomonosporaceae</taxon>
        <taxon>Actinoallomurus</taxon>
    </lineage>
</organism>
<reference evidence="2" key="1">
    <citation type="journal article" date="2019" name="Int. J. Syst. Evol. Microbiol.">
        <title>The Global Catalogue of Microorganisms (GCM) 10K type strain sequencing project: providing services to taxonomists for standard genome sequencing and annotation.</title>
        <authorList>
            <consortium name="The Broad Institute Genomics Platform"/>
            <consortium name="The Broad Institute Genome Sequencing Center for Infectious Disease"/>
            <person name="Wu L."/>
            <person name="Ma J."/>
        </authorList>
    </citation>
    <scope>NUCLEOTIDE SEQUENCE [LARGE SCALE GENOMIC DNA]</scope>
    <source>
        <strain evidence="2">JCM 17939</strain>
    </source>
</reference>
<dbReference type="SUPFAM" id="SSF52540">
    <property type="entry name" value="P-loop containing nucleoside triphosphate hydrolases"/>
    <property type="match status" value="1"/>
</dbReference>
<dbReference type="InterPro" id="IPR027417">
    <property type="entry name" value="P-loop_NTPase"/>
</dbReference>
<evidence type="ECO:0000313" key="2">
    <source>
        <dbReference type="Proteomes" id="UP001501442"/>
    </source>
</evidence>
<gene>
    <name evidence="1" type="ORF">GCM10023196_004540</name>
</gene>
<comment type="caution">
    <text evidence="1">The sequence shown here is derived from an EMBL/GenBank/DDBJ whole genome shotgun (WGS) entry which is preliminary data.</text>
</comment>
<evidence type="ECO:0000313" key="1">
    <source>
        <dbReference type="EMBL" id="GAA4620459.1"/>
    </source>
</evidence>
<sequence>MRHDLARLGSAEFEDLSQALALRILGPGVSVFGAGRDGGREATFEGQMRYPEPSPDGPWDGYGILQAKYKATLYGTGQDTAWLQGQIKKELDAWANSEANRVKRVRQPEFLLFTTNVTLSAVPGSGGIDTINKFIGEYAETIGLPLKGWSVWHHDQICRLLDGHTDVRRTYAAFLTPGDILTQLQEILAGAPANLGDILAMHATQQIVNGQWIRLSEAGDTTSSKLRLGSVGIDLPATLDFSMALNGYAERRTEVSGVVGHIVELADHCRRPSLKRLDNRHIVLIGGPGQGKTTITDLLTQLYRVALLEDREAHRLGPAASIREQLSDGFDEIRLPRPRCRRWPFKVVLSQYGDAISGGEDISLLSYIASYINRRTPITEEQLRSWLRLWPWLLVLDGLDEVTVPSVREKMMNNVTDFLIEAAACDADLLVVGTTRPQGYGEEFTSGQFKHLTLRHLNTTEAMNYATRLANVRHEQDDETRDTVLDRVREAMGEPLTQRLMRTPLQVTIMSLLLERRRRAPQDRHALFEAYYNVLYDREVNKGTSISRLLDEQRTNVDYLHEHIGLHLQIRAEHAGEADPSLPLDELKAMAIYRLTAHEFDRDKADLLADQLVKAATDRLVQLVPRAPGNVGFEIRSLQELMAARALTSGADATVIKRLGELAPSAHWRNTWLFAASRVFARSEHLHDSIITLLEKLDTETPFQMLALPGARLAVEMIDEDIAANVPVYRRLLAKRVLELLRFSPSRDIAQISRVLFHVAESHIPAQAMIDRALDDAIAGSGIPAISANLVLKLWTSATGPITASARRRLPVSQWGSSDVDYSTPGVNPGNTASIIGDHLENDLSIEDAHCRKLKSVINVLESGRLDTATELLTAEVMEDLAMVVQSLPAENWQQAAHLRALLIHWYERRPIASGELSALAATSLPSV</sequence>
<protein>
    <recommendedName>
        <fullName evidence="3">NACHT domain-containing protein</fullName>
    </recommendedName>
</protein>
<dbReference type="EMBL" id="BAABHK010000001">
    <property type="protein sequence ID" value="GAA4620459.1"/>
    <property type="molecule type" value="Genomic_DNA"/>
</dbReference>
<dbReference type="RefSeq" id="WP_345428801.1">
    <property type="nucleotide sequence ID" value="NZ_BAABHK010000001.1"/>
</dbReference>
<keyword evidence="2" id="KW-1185">Reference proteome</keyword>